<reference evidence="17" key="1">
    <citation type="submission" date="2015-11" db="EMBL/GenBank/DDBJ databases">
        <title>De novo transcriptome assembly of four potential Pierce s Disease insect vectors from Arizona vineyards.</title>
        <authorList>
            <person name="Tassone E.E."/>
        </authorList>
    </citation>
    <scope>NUCLEOTIDE SEQUENCE</scope>
</reference>
<feature type="region of interest" description="Disordered" evidence="15">
    <location>
        <begin position="79"/>
        <end position="107"/>
    </location>
</feature>
<evidence type="ECO:0000256" key="4">
    <source>
        <dbReference type="ARBA" id="ARBA00022692"/>
    </source>
</evidence>
<dbReference type="PANTHER" id="PTHR19359:SF150">
    <property type="entry name" value="CYTOCHROME B5"/>
    <property type="match status" value="1"/>
</dbReference>
<keyword evidence="5 14" id="KW-0479">Metal-binding</keyword>
<dbReference type="GO" id="GO:0005789">
    <property type="term" value="C:endoplasmic reticulum membrane"/>
    <property type="evidence" value="ECO:0007669"/>
    <property type="project" value="UniProtKB-SubCell"/>
</dbReference>
<dbReference type="PANTHER" id="PTHR19359">
    <property type="entry name" value="CYTOCHROME B5"/>
    <property type="match status" value="1"/>
</dbReference>
<dbReference type="GO" id="GO:0046872">
    <property type="term" value="F:metal ion binding"/>
    <property type="evidence" value="ECO:0007669"/>
    <property type="project" value="UniProtKB-UniRule"/>
</dbReference>
<feature type="transmembrane region" description="Helical" evidence="14">
    <location>
        <begin position="110"/>
        <end position="128"/>
    </location>
</feature>
<evidence type="ECO:0000256" key="6">
    <source>
        <dbReference type="ARBA" id="ARBA00022824"/>
    </source>
</evidence>
<dbReference type="GO" id="GO:0020037">
    <property type="term" value="F:heme binding"/>
    <property type="evidence" value="ECO:0007669"/>
    <property type="project" value="UniProtKB-UniRule"/>
</dbReference>
<evidence type="ECO:0000256" key="7">
    <source>
        <dbReference type="ARBA" id="ARBA00022848"/>
    </source>
</evidence>
<dbReference type="PROSITE" id="PS50255">
    <property type="entry name" value="CYTOCHROME_B5_2"/>
    <property type="match status" value="1"/>
</dbReference>
<dbReference type="SMART" id="SM01117">
    <property type="entry name" value="Cyt-b5"/>
    <property type="match status" value="1"/>
</dbReference>
<evidence type="ECO:0000256" key="15">
    <source>
        <dbReference type="SAM" id="MobiDB-lite"/>
    </source>
</evidence>
<gene>
    <name evidence="17" type="ORF">g.5675</name>
</gene>
<comment type="similarity">
    <text evidence="12 14">Belongs to the cytochrome b5 family.</text>
</comment>
<proteinExistence type="inferred from homology"/>
<evidence type="ECO:0000313" key="17">
    <source>
        <dbReference type="EMBL" id="JAT35501.1"/>
    </source>
</evidence>
<name>A0A1B6MHY1_9HEMI</name>
<keyword evidence="3 14" id="KW-0349">Heme</keyword>
<evidence type="ECO:0000256" key="2">
    <source>
        <dbReference type="ARBA" id="ARBA00022448"/>
    </source>
</evidence>
<comment type="subcellular location">
    <subcellularLocation>
        <location evidence="1">Endoplasmic reticulum membrane</location>
        <topology evidence="1">Single-pass membrane protein</topology>
        <orientation evidence="1">Cytoplasmic side</orientation>
    </subcellularLocation>
    <subcellularLocation>
        <location evidence="11">Microsome membrane</location>
        <topology evidence="11">Single-pass membrane protein</topology>
        <orientation evidence="11">Cytoplasmic side</orientation>
    </subcellularLocation>
</comment>
<keyword evidence="6" id="KW-0256">Endoplasmic reticulum</keyword>
<sequence length="131" mass="14797">MATREYYYSEIKEEIDNDNASLIVINNIVYNVTDFLNEHPGGEEVLLEQVGKDATEAFEDVGHSSDARDMMKKYQVGVLHESEKSSKEEKETQSIPRVDAGDGDSSWKSWLLPIAVGVLATIAYRFFFLSQ</sequence>
<feature type="domain" description="Cytochrome b5 heme-binding" evidence="16">
    <location>
        <begin position="3"/>
        <end position="80"/>
    </location>
</feature>
<dbReference type="InterPro" id="IPR050668">
    <property type="entry name" value="Cytochrome_b5"/>
</dbReference>
<keyword evidence="8" id="KW-0249">Electron transport</keyword>
<dbReference type="InterPro" id="IPR001199">
    <property type="entry name" value="Cyt_B5-like_heme/steroid-bd"/>
</dbReference>
<evidence type="ECO:0000256" key="12">
    <source>
        <dbReference type="ARBA" id="ARBA00038168"/>
    </source>
</evidence>
<evidence type="ECO:0000256" key="10">
    <source>
        <dbReference type="ARBA" id="ARBA00023136"/>
    </source>
</evidence>
<evidence type="ECO:0000256" key="5">
    <source>
        <dbReference type="ARBA" id="ARBA00022723"/>
    </source>
</evidence>
<evidence type="ECO:0000256" key="13">
    <source>
        <dbReference type="ARBA" id="ARBA00039806"/>
    </source>
</evidence>
<evidence type="ECO:0000256" key="8">
    <source>
        <dbReference type="ARBA" id="ARBA00022982"/>
    </source>
</evidence>
<dbReference type="PRINTS" id="PR00363">
    <property type="entry name" value="CYTOCHROMEB5"/>
</dbReference>
<organism evidence="17">
    <name type="scientific">Graphocephala atropunctata</name>
    <dbReference type="NCBI Taxonomy" id="36148"/>
    <lineage>
        <taxon>Eukaryota</taxon>
        <taxon>Metazoa</taxon>
        <taxon>Ecdysozoa</taxon>
        <taxon>Arthropoda</taxon>
        <taxon>Hexapoda</taxon>
        <taxon>Insecta</taxon>
        <taxon>Pterygota</taxon>
        <taxon>Neoptera</taxon>
        <taxon>Paraneoptera</taxon>
        <taxon>Hemiptera</taxon>
        <taxon>Auchenorrhyncha</taxon>
        <taxon>Membracoidea</taxon>
        <taxon>Cicadellidae</taxon>
        <taxon>Cicadellinae</taxon>
        <taxon>Cicadellini</taxon>
        <taxon>Graphocephala</taxon>
    </lineage>
</organism>
<dbReference type="InterPro" id="IPR036400">
    <property type="entry name" value="Cyt_B5-like_heme/steroid_sf"/>
</dbReference>
<dbReference type="Gene3D" id="3.10.120.10">
    <property type="entry name" value="Cytochrome b5-like heme/steroid binding domain"/>
    <property type="match status" value="1"/>
</dbReference>
<evidence type="ECO:0000256" key="3">
    <source>
        <dbReference type="ARBA" id="ARBA00022617"/>
    </source>
</evidence>
<dbReference type="SUPFAM" id="SSF55856">
    <property type="entry name" value="Cytochrome b5-like heme/steroid binding domain"/>
    <property type="match status" value="1"/>
</dbReference>
<keyword evidence="4 14" id="KW-0812">Transmembrane</keyword>
<dbReference type="Pfam" id="PF00173">
    <property type="entry name" value="Cyt-b5"/>
    <property type="match status" value="1"/>
</dbReference>
<evidence type="ECO:0000259" key="16">
    <source>
        <dbReference type="PROSITE" id="PS50255"/>
    </source>
</evidence>
<evidence type="ECO:0000256" key="11">
    <source>
        <dbReference type="ARBA" id="ARBA00037877"/>
    </source>
</evidence>
<evidence type="ECO:0000256" key="1">
    <source>
        <dbReference type="ARBA" id="ARBA00004131"/>
    </source>
</evidence>
<evidence type="ECO:0000256" key="9">
    <source>
        <dbReference type="ARBA" id="ARBA00023004"/>
    </source>
</evidence>
<accession>A0A1B6MHY1</accession>
<dbReference type="FunFam" id="3.10.120.10:FF:000002">
    <property type="entry name" value="Cytochrome b5 type B"/>
    <property type="match status" value="1"/>
</dbReference>
<keyword evidence="9 14" id="KW-0408">Iron</keyword>
<keyword evidence="7" id="KW-0492">Microsome</keyword>
<dbReference type="EMBL" id="GEBQ01004476">
    <property type="protein sequence ID" value="JAT35501.1"/>
    <property type="molecule type" value="Transcribed_RNA"/>
</dbReference>
<dbReference type="AlphaFoldDB" id="A0A1B6MHY1"/>
<keyword evidence="14" id="KW-1133">Transmembrane helix</keyword>
<dbReference type="PROSITE" id="PS00191">
    <property type="entry name" value="CYTOCHROME_B5_1"/>
    <property type="match status" value="1"/>
</dbReference>
<evidence type="ECO:0000256" key="14">
    <source>
        <dbReference type="RuleBase" id="RU362121"/>
    </source>
</evidence>
<feature type="compositionally biased region" description="Basic and acidic residues" evidence="15">
    <location>
        <begin position="80"/>
        <end position="92"/>
    </location>
</feature>
<protein>
    <recommendedName>
        <fullName evidence="13">Cytochrome b5</fullName>
    </recommendedName>
</protein>
<dbReference type="InterPro" id="IPR018506">
    <property type="entry name" value="Cyt_B5_heme-BS"/>
</dbReference>
<keyword evidence="10 14" id="KW-0472">Membrane</keyword>
<keyword evidence="2" id="KW-0813">Transport</keyword>